<comment type="caution">
    <text evidence="1">The sequence shown here is derived from an EMBL/GenBank/DDBJ whole genome shotgun (WGS) entry which is preliminary data.</text>
</comment>
<gene>
    <name evidence="1" type="ORF">PLOB_00011083</name>
</gene>
<protein>
    <recommendedName>
        <fullName evidence="3">PPPDE domain-containing protein</fullName>
    </recommendedName>
</protein>
<evidence type="ECO:0000313" key="1">
    <source>
        <dbReference type="EMBL" id="CAH3170853.1"/>
    </source>
</evidence>
<dbReference type="Proteomes" id="UP001159405">
    <property type="component" value="Unassembled WGS sequence"/>
</dbReference>
<evidence type="ECO:0000313" key="2">
    <source>
        <dbReference type="Proteomes" id="UP001159405"/>
    </source>
</evidence>
<dbReference type="EMBL" id="CALNXK010000159">
    <property type="protein sequence ID" value="CAH3170853.1"/>
    <property type="molecule type" value="Genomic_DNA"/>
</dbReference>
<organism evidence="1 2">
    <name type="scientific">Porites lobata</name>
    <dbReference type="NCBI Taxonomy" id="104759"/>
    <lineage>
        <taxon>Eukaryota</taxon>
        <taxon>Metazoa</taxon>
        <taxon>Cnidaria</taxon>
        <taxon>Anthozoa</taxon>
        <taxon>Hexacorallia</taxon>
        <taxon>Scleractinia</taxon>
        <taxon>Fungiina</taxon>
        <taxon>Poritidae</taxon>
        <taxon>Porites</taxon>
    </lineage>
</organism>
<proteinExistence type="predicted"/>
<keyword evidence="2" id="KW-1185">Reference proteome</keyword>
<sequence>MALKDKLRGKHGKNWASQVDLFDSSSSRLLTIELNNSLTEDMSKAIDTSEEILQIWIYKCPLSKWQLPKLLLNHQFVVFETESWWWSIEKDDKRILIQRNKFPVKVKDFVNGEPRKVLVTQMSYDRGRKTIKDLIDFLYDEDELNINYDLLVNNCKDFAKRIFDEFAETKRHYKIRGSNCVVS</sequence>
<accession>A0ABN8QUX9</accession>
<evidence type="ECO:0008006" key="3">
    <source>
        <dbReference type="Google" id="ProtNLM"/>
    </source>
</evidence>
<name>A0ABN8QUX9_9CNID</name>
<reference evidence="1 2" key="1">
    <citation type="submission" date="2022-05" db="EMBL/GenBank/DDBJ databases">
        <authorList>
            <consortium name="Genoscope - CEA"/>
            <person name="William W."/>
        </authorList>
    </citation>
    <scope>NUCLEOTIDE SEQUENCE [LARGE SCALE GENOMIC DNA]</scope>
</reference>